<evidence type="ECO:0000259" key="2">
    <source>
        <dbReference type="Pfam" id="PF16586"/>
    </source>
</evidence>
<reference evidence="3 4" key="1">
    <citation type="journal article" date="2013" name="Mar. Genomics">
        <title>Expression of sulfatases in Rhodopirellula baltica and the diversity of sulfatases in the genus Rhodopirellula.</title>
        <authorList>
            <person name="Wegner C.E."/>
            <person name="Richter-Heitmann T."/>
            <person name="Klindworth A."/>
            <person name="Klockow C."/>
            <person name="Richter M."/>
            <person name="Achstetter T."/>
            <person name="Glockner F.O."/>
            <person name="Harder J."/>
        </authorList>
    </citation>
    <scope>NUCLEOTIDE SEQUENCE [LARGE SCALE GENOMIC DNA]</scope>
    <source>
        <strain evidence="3 4">SM41</strain>
    </source>
</reference>
<feature type="domain" description="Putative collagen-binding" evidence="1">
    <location>
        <begin position="506"/>
        <end position="572"/>
    </location>
</feature>
<dbReference type="Gene3D" id="2.60.40.10">
    <property type="entry name" value="Immunoglobulins"/>
    <property type="match status" value="1"/>
</dbReference>
<dbReference type="EMBL" id="ANOH01000279">
    <property type="protein sequence ID" value="EMI54386.1"/>
    <property type="molecule type" value="Genomic_DNA"/>
</dbReference>
<dbReference type="InterPro" id="IPR032260">
    <property type="entry name" value="DUF5060"/>
</dbReference>
<evidence type="ECO:0008006" key="5">
    <source>
        <dbReference type="Google" id="ProtNLM"/>
    </source>
</evidence>
<dbReference type="InterPro" id="IPR024749">
    <property type="entry name" value="Collagen-bd_put"/>
</dbReference>
<name>M5U951_9BACT</name>
<evidence type="ECO:0000259" key="1">
    <source>
        <dbReference type="Pfam" id="PF12904"/>
    </source>
</evidence>
<feature type="domain" description="DUF5060" evidence="2">
    <location>
        <begin position="7"/>
        <end position="91"/>
    </location>
</feature>
<comment type="caution">
    <text evidence="3">The sequence shown here is derived from an EMBL/GenBank/DDBJ whole genome shotgun (WGS) entry which is preliminary data.</text>
</comment>
<organism evidence="3 4">
    <name type="scientific">Rhodopirellula sallentina SM41</name>
    <dbReference type="NCBI Taxonomy" id="1263870"/>
    <lineage>
        <taxon>Bacteria</taxon>
        <taxon>Pseudomonadati</taxon>
        <taxon>Planctomycetota</taxon>
        <taxon>Planctomycetia</taxon>
        <taxon>Pirellulales</taxon>
        <taxon>Pirellulaceae</taxon>
        <taxon>Rhodopirellula</taxon>
    </lineage>
</organism>
<evidence type="ECO:0000313" key="3">
    <source>
        <dbReference type="EMBL" id="EMI54386.1"/>
    </source>
</evidence>
<dbReference type="Gene3D" id="2.60.120.1620">
    <property type="match status" value="1"/>
</dbReference>
<dbReference type="AlphaFoldDB" id="M5U951"/>
<dbReference type="InterPro" id="IPR013783">
    <property type="entry name" value="Ig-like_fold"/>
</dbReference>
<dbReference type="Proteomes" id="UP000011885">
    <property type="component" value="Unassembled WGS sequence"/>
</dbReference>
<dbReference type="Pfam" id="PF12904">
    <property type="entry name" value="Collagen_bind_2"/>
    <property type="match status" value="1"/>
</dbReference>
<evidence type="ECO:0000313" key="4">
    <source>
        <dbReference type="Proteomes" id="UP000011885"/>
    </source>
</evidence>
<accession>M5U951</accession>
<gene>
    <name evidence="3" type="ORF">RSSM_04163</name>
</gene>
<dbReference type="Pfam" id="PF16586">
    <property type="entry name" value="DUF5060"/>
    <property type="match status" value="1"/>
</dbReference>
<dbReference type="PATRIC" id="fig|1263870.3.peg.4409"/>
<protein>
    <recommendedName>
        <fullName evidence="5">DUF5060 domain-containing protein</fullName>
    </recommendedName>
</protein>
<keyword evidence="4" id="KW-1185">Reference proteome</keyword>
<dbReference type="Gene3D" id="3.20.20.80">
    <property type="entry name" value="Glycosidases"/>
    <property type="match status" value="1"/>
</dbReference>
<sequence length="970" mass="108501">MEISGERQQWHKITLSVDGPHASEDGNPNPFLDYRMQVEFRHPASGLTYHVPGYFAADGDAANTSATSGNQWRAHLAPDHAGRWTYRISFRQGSGVAISDRPDAGEPVDRVDGLSGEFEVGKTTATGRDFRSRGRLNYVGKHHLQFAGSKEFFLKAGVDAPENLLSYADFDGDFKSDGHKDNLIKNWEPHVRDWRQGDPVWQGDKGKGLIGAINYLASQGLNAFSFLTLNIDGDDRNVFPYTQYDERERMDCSRLDQWEKVFEHGTRMGMHLHFKTQEAENVHLLDDGHLGPERKLYYRELIARFAHHLALNWNLGEEVGLNSNPSTQDKKDWGNYFWSNDPYQHPIVIHNGHKHYDLLGKESPLTGFSLQTNKPDFRFVHPKTKDYIRRSVEAGKPWVVACDEPGDASHSLVPDDEDPTRNNARKNALWGNIMAGGAGVEWYFGYKHAHSDLTCQDFRVRESMWELCEIALQFFANHDIPFWNMVNQNDLVSGADAYCLCDPGSLYLVYRKDSGDVRLDLTGVDSGFDVAWFDPRNGGELQLGSVKSVTGGGQVSLGNAPGNQSEDWLVIVSSNGKRGSVSQSAPTSKTVKLSALNDFEFTPAGDFVTGYKDNARKAMAINAAKHQGVFAAAESQYDGADGTFDVVLTTLTETDGESVYRVRIDGKLVGEVQNPETKKDYGPVHHRFRNVSIQSGDTIRVEFNSDSNGKVPEGDAYAFSRGRWRSIEIVPAGADTTSQHQRTVASSAGNEFVMNYDPAKAKKVHVQTDGIVVVEAEDYDAADRQTHRTWFLTTKDKTPDVKPDPDPSHAEGAVGNAYLELLPDTRVTHADPLVQGVSFAPRGGQCSVLYYPIEFKEPGRYYVWARINCTGSEDNGLHVGIDGRWPESGQRLQFTGHHGKWQWDSRQRTEKVHTGVLGKIWIDVDQPGLHTVMFSMREDGFEFDRFLLTKEQNAMKSKSLEDGPKASPRR</sequence>
<proteinExistence type="predicted"/>